<reference evidence="3" key="2">
    <citation type="submission" date="2010-04" db="EMBL/GenBank/DDBJ databases">
        <authorList>
            <person name="Buell R."/>
            <person name="Hamilton J."/>
            <person name="Hostetler J."/>
        </authorList>
    </citation>
    <scope>NUCLEOTIDE SEQUENCE [LARGE SCALE GENOMIC DNA]</scope>
    <source>
        <strain evidence="3">DAOM:BR144</strain>
    </source>
</reference>
<sequence>MVCDFIGGLWAVESLKLQRLGKRKPWSTGGFVEEFKGLTYLTVKGAGHLVPMWKPVEAKRMLDLFVLERKA</sequence>
<protein>
    <recommendedName>
        <fullName evidence="4">Peptidase S10 serine carboxypeptidase</fullName>
    </recommendedName>
</protein>
<organism evidence="2 3">
    <name type="scientific">Globisporangium ultimum (strain ATCC 200006 / CBS 805.95 / DAOM BR144)</name>
    <name type="common">Pythium ultimum</name>
    <dbReference type="NCBI Taxonomy" id="431595"/>
    <lineage>
        <taxon>Eukaryota</taxon>
        <taxon>Sar</taxon>
        <taxon>Stramenopiles</taxon>
        <taxon>Oomycota</taxon>
        <taxon>Peronosporomycetes</taxon>
        <taxon>Pythiales</taxon>
        <taxon>Pythiaceae</taxon>
        <taxon>Globisporangium</taxon>
    </lineage>
</organism>
<dbReference type="HOGENOM" id="CLU_2745654_0_0_1"/>
<dbReference type="PROSITE" id="PS00560">
    <property type="entry name" value="CARBOXYPEPT_SER_HIS"/>
    <property type="match status" value="1"/>
</dbReference>
<dbReference type="Pfam" id="PF00450">
    <property type="entry name" value="Peptidase_S10"/>
    <property type="match status" value="1"/>
</dbReference>
<reference evidence="3" key="1">
    <citation type="journal article" date="2010" name="Genome Biol.">
        <title>Genome sequence of the necrotrophic plant pathogen Pythium ultimum reveals original pathogenicity mechanisms and effector repertoire.</title>
        <authorList>
            <person name="Levesque C.A."/>
            <person name="Brouwer H."/>
            <person name="Cano L."/>
            <person name="Hamilton J.P."/>
            <person name="Holt C."/>
            <person name="Huitema E."/>
            <person name="Raffaele S."/>
            <person name="Robideau G.P."/>
            <person name="Thines M."/>
            <person name="Win J."/>
            <person name="Zerillo M.M."/>
            <person name="Beakes G.W."/>
            <person name="Boore J.L."/>
            <person name="Busam D."/>
            <person name="Dumas B."/>
            <person name="Ferriera S."/>
            <person name="Fuerstenberg S.I."/>
            <person name="Gachon C.M."/>
            <person name="Gaulin E."/>
            <person name="Govers F."/>
            <person name="Grenville-Briggs L."/>
            <person name="Horner N."/>
            <person name="Hostetler J."/>
            <person name="Jiang R.H."/>
            <person name="Johnson J."/>
            <person name="Krajaejun T."/>
            <person name="Lin H."/>
            <person name="Meijer H.J."/>
            <person name="Moore B."/>
            <person name="Morris P."/>
            <person name="Phuntmart V."/>
            <person name="Puiu D."/>
            <person name="Shetty J."/>
            <person name="Stajich J.E."/>
            <person name="Tripathy S."/>
            <person name="Wawra S."/>
            <person name="van West P."/>
            <person name="Whitty B.R."/>
            <person name="Coutinho P.M."/>
            <person name="Henrissat B."/>
            <person name="Martin F."/>
            <person name="Thomas P.D."/>
            <person name="Tyler B.M."/>
            <person name="De Vries R.P."/>
            <person name="Kamoun S."/>
            <person name="Yandell M."/>
            <person name="Tisserat N."/>
            <person name="Buell C.R."/>
        </authorList>
    </citation>
    <scope>NUCLEOTIDE SEQUENCE</scope>
    <source>
        <strain evidence="3">DAOM:BR144</strain>
    </source>
</reference>
<accession>K3W733</accession>
<dbReference type="InParanoid" id="K3W733"/>
<reference evidence="2" key="3">
    <citation type="submission" date="2015-02" db="UniProtKB">
        <authorList>
            <consortium name="EnsemblProtists"/>
        </authorList>
    </citation>
    <scope>IDENTIFICATION</scope>
    <source>
        <strain evidence="2">DAOM BR144</strain>
    </source>
</reference>
<proteinExistence type="inferred from homology"/>
<dbReference type="Proteomes" id="UP000019132">
    <property type="component" value="Unassembled WGS sequence"/>
</dbReference>
<dbReference type="EnsemblProtists" id="PYU1_T000774">
    <property type="protein sequence ID" value="PYU1_T000774"/>
    <property type="gene ID" value="PYU1_G000774"/>
</dbReference>
<evidence type="ECO:0008006" key="4">
    <source>
        <dbReference type="Google" id="ProtNLM"/>
    </source>
</evidence>
<dbReference type="eggNOG" id="KOG1282">
    <property type="taxonomic scope" value="Eukaryota"/>
</dbReference>
<dbReference type="AlphaFoldDB" id="K3W733"/>
<dbReference type="VEuPathDB" id="FungiDB:PYU1_G000774"/>
<dbReference type="GO" id="GO:0006508">
    <property type="term" value="P:proteolysis"/>
    <property type="evidence" value="ECO:0007669"/>
    <property type="project" value="InterPro"/>
</dbReference>
<dbReference type="EMBL" id="GL376620">
    <property type="status" value="NOT_ANNOTATED_CDS"/>
    <property type="molecule type" value="Genomic_DNA"/>
</dbReference>
<dbReference type="SUPFAM" id="SSF53474">
    <property type="entry name" value="alpha/beta-Hydrolases"/>
    <property type="match status" value="1"/>
</dbReference>
<dbReference type="STRING" id="431595.K3W733"/>
<name>K3W733_GLOUD</name>
<comment type="similarity">
    <text evidence="1">Belongs to the peptidase S10 family.</text>
</comment>
<dbReference type="InterPro" id="IPR001563">
    <property type="entry name" value="Peptidase_S10"/>
</dbReference>
<dbReference type="InterPro" id="IPR033124">
    <property type="entry name" value="Ser_caboxypep_his_AS"/>
</dbReference>
<evidence type="ECO:0000313" key="2">
    <source>
        <dbReference type="EnsemblProtists" id="PYU1_T000774"/>
    </source>
</evidence>
<keyword evidence="3" id="KW-1185">Reference proteome</keyword>
<dbReference type="Gene3D" id="3.40.50.1820">
    <property type="entry name" value="alpha/beta hydrolase"/>
    <property type="match status" value="1"/>
</dbReference>
<dbReference type="InterPro" id="IPR029058">
    <property type="entry name" value="AB_hydrolase_fold"/>
</dbReference>
<evidence type="ECO:0000313" key="3">
    <source>
        <dbReference type="Proteomes" id="UP000019132"/>
    </source>
</evidence>
<evidence type="ECO:0000256" key="1">
    <source>
        <dbReference type="ARBA" id="ARBA00009431"/>
    </source>
</evidence>
<dbReference type="GO" id="GO:0004185">
    <property type="term" value="F:serine-type carboxypeptidase activity"/>
    <property type="evidence" value="ECO:0007669"/>
    <property type="project" value="InterPro"/>
</dbReference>